<name>A0ACC3S683_9PEZI</name>
<evidence type="ECO:0000313" key="1">
    <source>
        <dbReference type="EMBL" id="KAK8196697.1"/>
    </source>
</evidence>
<proteinExistence type="predicted"/>
<dbReference type="Proteomes" id="UP001320706">
    <property type="component" value="Unassembled WGS sequence"/>
</dbReference>
<gene>
    <name evidence="1" type="ORF">M8818_006864</name>
</gene>
<comment type="caution">
    <text evidence="1">The sequence shown here is derived from an EMBL/GenBank/DDBJ whole genome shotgun (WGS) entry which is preliminary data.</text>
</comment>
<accession>A0ACC3S683</accession>
<organism evidence="1 2">
    <name type="scientific">Zalaria obscura</name>
    <dbReference type="NCBI Taxonomy" id="2024903"/>
    <lineage>
        <taxon>Eukaryota</taxon>
        <taxon>Fungi</taxon>
        <taxon>Dikarya</taxon>
        <taxon>Ascomycota</taxon>
        <taxon>Pezizomycotina</taxon>
        <taxon>Dothideomycetes</taxon>
        <taxon>Dothideomycetidae</taxon>
        <taxon>Dothideales</taxon>
        <taxon>Zalariaceae</taxon>
        <taxon>Zalaria</taxon>
    </lineage>
</organism>
<sequence length="135" mass="14608">MHCRVLPAATGRILPQPEAAFTQSNAICASMYMYTIRFNHQLQRNSKAVSGLEIRTDALREQNQDITAAPHLTALCSKPYYESSKSKSELCSSEDGFVQPYQGLVRLTGGGQTKDLASTGKSAAANTAANLRLQA</sequence>
<reference evidence="1" key="1">
    <citation type="submission" date="2024-02" db="EMBL/GenBank/DDBJ databases">
        <title>Metagenome Assembled Genome of Zalaria obscura JY119.</title>
        <authorList>
            <person name="Vighnesh L."/>
            <person name="Jagadeeshwari U."/>
            <person name="Venkata Ramana C."/>
            <person name="Sasikala C."/>
        </authorList>
    </citation>
    <scope>NUCLEOTIDE SEQUENCE</scope>
    <source>
        <strain evidence="1">JY119</strain>
    </source>
</reference>
<dbReference type="EMBL" id="JAMKPW020000041">
    <property type="protein sequence ID" value="KAK8196697.1"/>
    <property type="molecule type" value="Genomic_DNA"/>
</dbReference>
<evidence type="ECO:0000313" key="2">
    <source>
        <dbReference type="Proteomes" id="UP001320706"/>
    </source>
</evidence>
<protein>
    <submittedName>
        <fullName evidence="1">Uncharacterized protein</fullName>
    </submittedName>
</protein>
<keyword evidence="2" id="KW-1185">Reference proteome</keyword>